<dbReference type="Proteomes" id="UP000257089">
    <property type="component" value="Chromosome"/>
</dbReference>
<protein>
    <submittedName>
        <fullName evidence="1">Uncharacterized protein</fullName>
    </submittedName>
</protein>
<gene>
    <name evidence="1" type="ORF">DEQ67_002635</name>
</gene>
<dbReference type="EMBL" id="CP137689">
    <property type="protein sequence ID" value="XRJ20239.1"/>
    <property type="molecule type" value="Genomic_DNA"/>
</dbReference>
<evidence type="ECO:0000313" key="1">
    <source>
        <dbReference type="EMBL" id="XRJ20239.1"/>
    </source>
</evidence>
<sequence>MTQSPVCIRCGEQYLFTRAYKGNYCRDCHGSWAAKPRSEETPRPRPQRSRTTSSVRRRREDDERSPGLEPPYDEA</sequence>
<reference evidence="1" key="1">
    <citation type="submission" date="2023-10" db="EMBL/GenBank/DDBJ databases">
        <title>A new archaeal virus that suppresses the transcription of host immunity genes.</title>
        <authorList>
            <person name="Turgeman-Grott I."/>
            <person name="Golan N."/>
            <person name="Neri U."/>
            <person name="Naki D."/>
            <person name="Altman N."/>
            <person name="Eizenshtein K."/>
            <person name="Choudhary D."/>
            <person name="Levi R."/>
            <person name="Himani H."/>
            <person name="Reshef L."/>
            <person name="Papke T.R."/>
            <person name="Gophna U."/>
        </authorList>
    </citation>
    <scope>NUCLEOTIDE SEQUENCE</scope>
    <source>
        <strain evidence="1">Atlit-48N</strain>
    </source>
</reference>
<name>A0ACD5I004_9EURY</name>
<accession>A0ACD5I004</accession>
<evidence type="ECO:0000313" key="2">
    <source>
        <dbReference type="Proteomes" id="UP000257089"/>
    </source>
</evidence>
<proteinExistence type="predicted"/>
<organism evidence="1 2">
    <name type="scientific">Haloferax sp. Atlit-48N</name>
    <dbReference type="NCBI Taxonomy" id="2077198"/>
    <lineage>
        <taxon>Archaea</taxon>
        <taxon>Methanobacteriati</taxon>
        <taxon>Methanobacteriota</taxon>
        <taxon>Stenosarchaea group</taxon>
        <taxon>Halobacteria</taxon>
        <taxon>Halobacteriales</taxon>
        <taxon>Haloferacaceae</taxon>
        <taxon>Haloferax</taxon>
    </lineage>
</organism>